<gene>
    <name evidence="2" type="ORF">CFH80_06400</name>
</gene>
<dbReference type="InterPro" id="IPR020471">
    <property type="entry name" value="AKR"/>
</dbReference>
<dbReference type="GO" id="GO:0005829">
    <property type="term" value="C:cytosol"/>
    <property type="evidence" value="ECO:0007669"/>
    <property type="project" value="TreeGrafter"/>
</dbReference>
<dbReference type="SUPFAM" id="SSF51430">
    <property type="entry name" value="NAD(P)-linked oxidoreductase"/>
    <property type="match status" value="1"/>
</dbReference>
<dbReference type="AlphaFoldDB" id="A0A2D3WGE3"/>
<protein>
    <submittedName>
        <fullName evidence="2">Aldo/keto reductase</fullName>
    </submittedName>
</protein>
<feature type="domain" description="NADP-dependent oxidoreductase" evidence="1">
    <location>
        <begin position="35"/>
        <end position="225"/>
    </location>
</feature>
<dbReference type="Pfam" id="PF00248">
    <property type="entry name" value="Aldo_ket_red"/>
    <property type="match status" value="1"/>
</dbReference>
<reference evidence="2 3" key="1">
    <citation type="journal article" date="2017" name="Front. Microbiol.">
        <title>Comparative Genomic Analysis of the Class Epsilonproteobacteria and Proposed Reclassification to Epsilonbacteraeota (phyl. nov.).</title>
        <authorList>
            <person name="Waite D.W."/>
            <person name="Vanwonterghem I."/>
            <person name="Rinke C."/>
            <person name="Parks D.H."/>
            <person name="Zhang Y."/>
            <person name="Takai K."/>
            <person name="Sievert S.M."/>
            <person name="Simon J."/>
            <person name="Campbell B.J."/>
            <person name="Hanson T.E."/>
            <person name="Woyke T."/>
            <person name="Klotz M.G."/>
            <person name="Hugenholtz P."/>
        </authorList>
    </citation>
    <scope>NUCLEOTIDE SEQUENCE [LARGE SCALE GENOMIC DNA]</scope>
    <source>
        <strain evidence="2">UBA11420</strain>
    </source>
</reference>
<accession>A0A2D3WGE3</accession>
<dbReference type="GO" id="GO:0016491">
    <property type="term" value="F:oxidoreductase activity"/>
    <property type="evidence" value="ECO:0007669"/>
    <property type="project" value="InterPro"/>
</dbReference>
<dbReference type="CDD" id="cd19099">
    <property type="entry name" value="AKR_unchar"/>
    <property type="match status" value="1"/>
</dbReference>
<proteinExistence type="predicted"/>
<comment type="caution">
    <text evidence="2">The sequence shown here is derived from an EMBL/GenBank/DDBJ whole genome shotgun (WGS) entry which is preliminary data.</text>
</comment>
<dbReference type="InterPro" id="IPR023210">
    <property type="entry name" value="NADP_OxRdtase_dom"/>
</dbReference>
<dbReference type="PANTHER" id="PTHR42686:SF1">
    <property type="entry name" value="GH17980P-RELATED"/>
    <property type="match status" value="1"/>
</dbReference>
<evidence type="ECO:0000313" key="3">
    <source>
        <dbReference type="Proteomes" id="UP000231638"/>
    </source>
</evidence>
<dbReference type="STRING" id="366522.GCA_001548055_01511"/>
<dbReference type="Proteomes" id="UP000231638">
    <property type="component" value="Unassembled WGS sequence"/>
</dbReference>
<organism evidence="2 3">
    <name type="scientific">Sulfurospirillum cavolei</name>
    <dbReference type="NCBI Taxonomy" id="366522"/>
    <lineage>
        <taxon>Bacteria</taxon>
        <taxon>Pseudomonadati</taxon>
        <taxon>Campylobacterota</taxon>
        <taxon>Epsilonproteobacteria</taxon>
        <taxon>Campylobacterales</taxon>
        <taxon>Sulfurospirillaceae</taxon>
        <taxon>Sulfurospirillum</taxon>
    </lineage>
</organism>
<dbReference type="EMBL" id="DLUG01000170">
    <property type="protein sequence ID" value="DAB36149.1"/>
    <property type="molecule type" value="Genomic_DNA"/>
</dbReference>
<evidence type="ECO:0000313" key="2">
    <source>
        <dbReference type="EMBL" id="DAB36149.1"/>
    </source>
</evidence>
<dbReference type="InterPro" id="IPR036812">
    <property type="entry name" value="NAD(P)_OxRdtase_dom_sf"/>
</dbReference>
<name>A0A2D3WGE3_9BACT</name>
<dbReference type="Gene3D" id="3.20.20.100">
    <property type="entry name" value="NADP-dependent oxidoreductase domain"/>
    <property type="match status" value="1"/>
</dbReference>
<dbReference type="PANTHER" id="PTHR42686">
    <property type="entry name" value="GH17980P-RELATED"/>
    <property type="match status" value="1"/>
</dbReference>
<evidence type="ECO:0000259" key="1">
    <source>
        <dbReference type="Pfam" id="PF00248"/>
    </source>
</evidence>
<sequence length="375" mass="43586">MYELYATPEATHRFAKRFSHYKDFYARFDGLIFSKLGFGTFKKEPYKEENYLFDYKEALKTAIRGGINLIDTAINYRYQQSEREIGEALEELIREGEIKRDELIICSKGGFIPLDFPFPQNPYMWIDEHIVQKGLARPDDIELDQHCMTPAFLYDSLHRSLENLRVETLDVYFLHNPETQLQRLGRRHFLHRLEDIFRLFEAMVEEGKIRAYGIAVWNALTYEEHNEEHINLEEVFDVAREVGGSNHHFKYVQLPFNIAKTHAYSVPTQKMSDAKEYTVLQVAHKLGLGVLSSASLLQMHLFKRPFKPEVGYLLDSKMELESDVQLALQFVRSTRGVVSSLFSSSNPEHVLTNLGIAKTNAATLAKYNLLYQVER</sequence>